<organism evidence="2 3">
    <name type="scientific">Toxoplasma gondii p89</name>
    <dbReference type="NCBI Taxonomy" id="943119"/>
    <lineage>
        <taxon>Eukaryota</taxon>
        <taxon>Sar</taxon>
        <taxon>Alveolata</taxon>
        <taxon>Apicomplexa</taxon>
        <taxon>Conoidasida</taxon>
        <taxon>Coccidia</taxon>
        <taxon>Eucoccidiorida</taxon>
        <taxon>Eimeriorina</taxon>
        <taxon>Sarcocystidae</taxon>
        <taxon>Toxoplasma</taxon>
    </lineage>
</organism>
<evidence type="ECO:0000313" key="2">
    <source>
        <dbReference type="EMBL" id="KFG29331.1"/>
    </source>
</evidence>
<comment type="caution">
    <text evidence="2">The sequence shown here is derived from an EMBL/GenBank/DDBJ whole genome shotgun (WGS) entry which is preliminary data.</text>
</comment>
<accession>A0A086JB13</accession>
<dbReference type="AlphaFoldDB" id="A0A086JB13"/>
<keyword evidence="2" id="KW-0648">Protein biosynthesis</keyword>
<feature type="region of interest" description="Disordered" evidence="1">
    <location>
        <begin position="1"/>
        <end position="49"/>
    </location>
</feature>
<evidence type="ECO:0000313" key="3">
    <source>
        <dbReference type="Proteomes" id="UP000028828"/>
    </source>
</evidence>
<name>A0A086JB13_TOXGO</name>
<protein>
    <submittedName>
        <fullName evidence="2">Putative eukaryotic initiation factor-2A</fullName>
    </submittedName>
</protein>
<feature type="non-terminal residue" evidence="2">
    <location>
        <position position="1"/>
    </location>
</feature>
<feature type="compositionally biased region" description="Low complexity" evidence="1">
    <location>
        <begin position="1"/>
        <end position="20"/>
    </location>
</feature>
<dbReference type="EMBL" id="AEYI02002182">
    <property type="protein sequence ID" value="KFG29331.1"/>
    <property type="molecule type" value="Genomic_DNA"/>
</dbReference>
<keyword evidence="2" id="KW-0396">Initiation factor</keyword>
<dbReference type="VEuPathDB" id="ToxoDB:TGP89_258740B"/>
<reference evidence="2 3" key="1">
    <citation type="submission" date="2014-03" db="EMBL/GenBank/DDBJ databases">
        <authorList>
            <person name="Sibley D."/>
            <person name="Venepally P."/>
            <person name="Karamycheva S."/>
            <person name="Hadjithomas M."/>
            <person name="Khan A."/>
            <person name="Brunk B."/>
            <person name="Roos D."/>
            <person name="Caler E."/>
            <person name="Lorenzi H."/>
        </authorList>
    </citation>
    <scope>NUCLEOTIDE SEQUENCE [LARGE SCALE GENOMIC DNA]</scope>
    <source>
        <strain evidence="3">p89</strain>
    </source>
</reference>
<dbReference type="GO" id="GO:0003743">
    <property type="term" value="F:translation initiation factor activity"/>
    <property type="evidence" value="ECO:0007669"/>
    <property type="project" value="UniProtKB-KW"/>
</dbReference>
<evidence type="ECO:0000256" key="1">
    <source>
        <dbReference type="SAM" id="MobiDB-lite"/>
    </source>
</evidence>
<sequence>VNGSNAASAVSRASLASSKSIPGLSPQAFPPGYSPPGAAAKAASGKKRK</sequence>
<gene>
    <name evidence="2" type="ORF">TGP89_258740B</name>
</gene>
<proteinExistence type="predicted"/>
<dbReference type="Proteomes" id="UP000028828">
    <property type="component" value="Unassembled WGS sequence"/>
</dbReference>